<name>A0A0A9B0P6_ARUDO</name>
<proteinExistence type="predicted"/>
<reference evidence="1" key="2">
    <citation type="journal article" date="2015" name="Data Brief">
        <title>Shoot transcriptome of the giant reed, Arundo donax.</title>
        <authorList>
            <person name="Barrero R.A."/>
            <person name="Guerrero F.D."/>
            <person name="Moolhuijzen P."/>
            <person name="Goolsby J.A."/>
            <person name="Tidwell J."/>
            <person name="Bellgard S.E."/>
            <person name="Bellgard M.I."/>
        </authorList>
    </citation>
    <scope>NUCLEOTIDE SEQUENCE</scope>
    <source>
        <tissue evidence="1">Shoot tissue taken approximately 20 cm above the soil surface</tissue>
    </source>
</reference>
<accession>A0A0A9B0P6</accession>
<protein>
    <submittedName>
        <fullName evidence="1">Uncharacterized protein</fullName>
    </submittedName>
</protein>
<organism evidence="1">
    <name type="scientific">Arundo donax</name>
    <name type="common">Giant reed</name>
    <name type="synonym">Donax arundinaceus</name>
    <dbReference type="NCBI Taxonomy" id="35708"/>
    <lineage>
        <taxon>Eukaryota</taxon>
        <taxon>Viridiplantae</taxon>
        <taxon>Streptophyta</taxon>
        <taxon>Embryophyta</taxon>
        <taxon>Tracheophyta</taxon>
        <taxon>Spermatophyta</taxon>
        <taxon>Magnoliopsida</taxon>
        <taxon>Liliopsida</taxon>
        <taxon>Poales</taxon>
        <taxon>Poaceae</taxon>
        <taxon>PACMAD clade</taxon>
        <taxon>Arundinoideae</taxon>
        <taxon>Arundineae</taxon>
        <taxon>Arundo</taxon>
    </lineage>
</organism>
<sequence>MKHYLDGEISGAETYFGAYVHKSISSMRSNLSGTNKRWELLNPHLAQIRQVGPKSTQGGNKSHLQLEPFRSDLMNKIVFMHMCTKKKFVHLIFPLL</sequence>
<dbReference type="EMBL" id="GBRH01243155">
    <property type="protein sequence ID" value="JAD54740.1"/>
    <property type="molecule type" value="Transcribed_RNA"/>
</dbReference>
<reference evidence="1" key="1">
    <citation type="submission" date="2014-09" db="EMBL/GenBank/DDBJ databases">
        <authorList>
            <person name="Magalhaes I.L.F."/>
            <person name="Oliveira U."/>
            <person name="Santos F.R."/>
            <person name="Vidigal T.H.D.A."/>
            <person name="Brescovit A.D."/>
            <person name="Santos A.J."/>
        </authorList>
    </citation>
    <scope>NUCLEOTIDE SEQUENCE</scope>
    <source>
        <tissue evidence="1">Shoot tissue taken approximately 20 cm above the soil surface</tissue>
    </source>
</reference>
<evidence type="ECO:0000313" key="1">
    <source>
        <dbReference type="EMBL" id="JAD54740.1"/>
    </source>
</evidence>
<dbReference type="AlphaFoldDB" id="A0A0A9B0P6"/>